<evidence type="ECO:0000313" key="1">
    <source>
        <dbReference type="EMBL" id="MBB4702587.1"/>
    </source>
</evidence>
<comment type="caution">
    <text evidence="1">The sequence shown here is derived from an EMBL/GenBank/DDBJ whole genome shotgun (WGS) entry which is preliminary data.</text>
</comment>
<reference evidence="1 2" key="1">
    <citation type="submission" date="2020-08" db="EMBL/GenBank/DDBJ databases">
        <title>Sequencing the genomes of 1000 actinobacteria strains.</title>
        <authorList>
            <person name="Klenk H.-P."/>
        </authorList>
    </citation>
    <scope>NUCLEOTIDE SEQUENCE [LARGE SCALE GENOMIC DNA]</scope>
    <source>
        <strain evidence="1 2">DSM 45784</strain>
    </source>
</reference>
<dbReference type="Proteomes" id="UP000542210">
    <property type="component" value="Unassembled WGS sequence"/>
</dbReference>
<proteinExistence type="predicted"/>
<dbReference type="EMBL" id="JACHND010000001">
    <property type="protein sequence ID" value="MBB4702587.1"/>
    <property type="molecule type" value="Genomic_DNA"/>
</dbReference>
<dbReference type="RefSeq" id="WP_184882467.1">
    <property type="nucleotide sequence ID" value="NZ_BOOV01000033.1"/>
</dbReference>
<organism evidence="1 2">
    <name type="scientific">Sphaerisporangium siamense</name>
    <dbReference type="NCBI Taxonomy" id="795645"/>
    <lineage>
        <taxon>Bacteria</taxon>
        <taxon>Bacillati</taxon>
        <taxon>Actinomycetota</taxon>
        <taxon>Actinomycetes</taxon>
        <taxon>Streptosporangiales</taxon>
        <taxon>Streptosporangiaceae</taxon>
        <taxon>Sphaerisporangium</taxon>
    </lineage>
</organism>
<protein>
    <submittedName>
        <fullName evidence="1">Uncharacterized protein</fullName>
    </submittedName>
</protein>
<dbReference type="AlphaFoldDB" id="A0A7W7D989"/>
<gene>
    <name evidence="1" type="ORF">BJ982_004131</name>
</gene>
<sequence length="54" mass="6006">MTEGAVQVDLGRYVEQVEAQRNVALSEAAKWRAAAEQVMEECDQLRAELAALKE</sequence>
<accession>A0A7W7D989</accession>
<evidence type="ECO:0000313" key="2">
    <source>
        <dbReference type="Proteomes" id="UP000542210"/>
    </source>
</evidence>
<keyword evidence="2" id="KW-1185">Reference proteome</keyword>
<name>A0A7W7D989_9ACTN</name>